<dbReference type="InterPro" id="IPR052032">
    <property type="entry name" value="ATP-dep_AA_Ligase"/>
</dbReference>
<keyword evidence="3 4" id="KW-0067">ATP-binding</keyword>
<dbReference type="InterPro" id="IPR040570">
    <property type="entry name" value="LAL_C2"/>
</dbReference>
<dbReference type="PROSITE" id="PS50975">
    <property type="entry name" value="ATP_GRASP"/>
    <property type="match status" value="1"/>
</dbReference>
<dbReference type="AlphaFoldDB" id="A0A2P8HD99"/>
<dbReference type="GO" id="GO:0016874">
    <property type="term" value="F:ligase activity"/>
    <property type="evidence" value="ECO:0007669"/>
    <property type="project" value="UniProtKB-KW"/>
</dbReference>
<comment type="caution">
    <text evidence="6">The sequence shown here is derived from an EMBL/GenBank/DDBJ whole genome shotgun (WGS) entry which is preliminary data.</text>
</comment>
<dbReference type="EMBL" id="PYAX01000029">
    <property type="protein sequence ID" value="PSL44101.1"/>
    <property type="molecule type" value="Genomic_DNA"/>
</dbReference>
<dbReference type="PANTHER" id="PTHR43585">
    <property type="entry name" value="FUMIPYRROLE BIOSYNTHESIS PROTEIN C"/>
    <property type="match status" value="1"/>
</dbReference>
<proteinExistence type="predicted"/>
<evidence type="ECO:0000256" key="1">
    <source>
        <dbReference type="ARBA" id="ARBA00022598"/>
    </source>
</evidence>
<evidence type="ECO:0000313" key="6">
    <source>
        <dbReference type="EMBL" id="PSL44101.1"/>
    </source>
</evidence>
<gene>
    <name evidence="6" type="ORF">B0I31_12913</name>
</gene>
<dbReference type="Pfam" id="PF18130">
    <property type="entry name" value="ATPgrasp_N"/>
    <property type="match status" value="1"/>
</dbReference>
<dbReference type="SUPFAM" id="SSF56059">
    <property type="entry name" value="Glutathione synthetase ATP-binding domain-like"/>
    <property type="match status" value="1"/>
</dbReference>
<dbReference type="RefSeq" id="WP_106620421.1">
    <property type="nucleotide sequence ID" value="NZ_PYAX01000029.1"/>
</dbReference>
<dbReference type="InterPro" id="IPR011761">
    <property type="entry name" value="ATP-grasp"/>
</dbReference>
<dbReference type="PANTHER" id="PTHR43585:SF2">
    <property type="entry name" value="ATP-GRASP ENZYME FSQD"/>
    <property type="match status" value="1"/>
</dbReference>
<evidence type="ECO:0000256" key="4">
    <source>
        <dbReference type="PROSITE-ProRule" id="PRU00409"/>
    </source>
</evidence>
<dbReference type="OrthoDB" id="24041at2"/>
<dbReference type="GO" id="GO:0005524">
    <property type="term" value="F:ATP binding"/>
    <property type="evidence" value="ECO:0007669"/>
    <property type="project" value="UniProtKB-UniRule"/>
</dbReference>
<keyword evidence="2 4" id="KW-0547">Nucleotide-binding</keyword>
<evidence type="ECO:0000256" key="3">
    <source>
        <dbReference type="ARBA" id="ARBA00022840"/>
    </source>
</evidence>
<dbReference type="GO" id="GO:0046872">
    <property type="term" value="F:metal ion binding"/>
    <property type="evidence" value="ECO:0007669"/>
    <property type="project" value="InterPro"/>
</dbReference>
<dbReference type="Pfam" id="PF02655">
    <property type="entry name" value="ATP-grasp_3"/>
    <property type="match status" value="1"/>
</dbReference>
<evidence type="ECO:0000313" key="7">
    <source>
        <dbReference type="Proteomes" id="UP000241118"/>
    </source>
</evidence>
<dbReference type="Gene3D" id="3.40.50.20">
    <property type="match status" value="1"/>
</dbReference>
<feature type="domain" description="ATP-grasp" evidence="5">
    <location>
        <begin position="86"/>
        <end position="295"/>
    </location>
</feature>
<name>A0A2P8HD99_SACCR</name>
<sequence length="401" mass="42459">MTIVLLEALTFGLGRLADAARAHGHDLVLLTGDRSIYRHELSRHGDRVRVVDVDTTDVAACEKALRDVPDLSGLISSTDTWALPGADLAELLGLPGPSPDAVRTLRDKAAVRARLHEHGLSRSGPLDPVTTEVFPLVLKDSAGTSSRAVWLARTPAQRDAALLEAAATPLKGRLIAEPYFEGPLYSAETITWEGETRLLGLLSRVMSPEPLRREEASGFPVAFPDADHAALADWIGRVLHAAGHERGFAHTEFVLTATGPEVVEVNARIGGALVGEALCRALGVNAYDAMVQVALGTRPDLLDHPGDTGTATGFMVVYPRQAGVLEGWTGLDRLPGLPGNPEWYPTASPGDVLEHLTDQRSGTGIVLAEGPTAELALHRAQAAAGGVIPVVRVAERVDTPA</sequence>
<dbReference type="Gene3D" id="3.30.470.20">
    <property type="entry name" value="ATP-grasp fold, B domain"/>
    <property type="match status" value="1"/>
</dbReference>
<dbReference type="InterPro" id="IPR003806">
    <property type="entry name" value="ATP-grasp_PylC-type"/>
</dbReference>
<reference evidence="6 7" key="1">
    <citation type="submission" date="2018-03" db="EMBL/GenBank/DDBJ databases">
        <title>Genomic Encyclopedia of Type Strains, Phase III (KMG-III): the genomes of soil and plant-associated and newly described type strains.</title>
        <authorList>
            <person name="Whitman W."/>
        </authorList>
    </citation>
    <scope>NUCLEOTIDE SEQUENCE [LARGE SCALE GENOMIC DNA]</scope>
    <source>
        <strain evidence="6 7">CGMCC 4.7097</strain>
    </source>
</reference>
<dbReference type="InterPro" id="IPR041472">
    <property type="entry name" value="BL00235/CARNS1_N"/>
</dbReference>
<evidence type="ECO:0000259" key="5">
    <source>
        <dbReference type="PROSITE" id="PS50975"/>
    </source>
</evidence>
<keyword evidence="7" id="KW-1185">Reference proteome</keyword>
<protein>
    <submittedName>
        <fullName evidence="6">Biotin carboxylase</fullName>
    </submittedName>
</protein>
<evidence type="ECO:0000256" key="2">
    <source>
        <dbReference type="ARBA" id="ARBA00022741"/>
    </source>
</evidence>
<keyword evidence="1" id="KW-0436">Ligase</keyword>
<organism evidence="6 7">
    <name type="scientific">Saccharothrix carnea</name>
    <dbReference type="NCBI Taxonomy" id="1280637"/>
    <lineage>
        <taxon>Bacteria</taxon>
        <taxon>Bacillati</taxon>
        <taxon>Actinomycetota</taxon>
        <taxon>Actinomycetes</taxon>
        <taxon>Pseudonocardiales</taxon>
        <taxon>Pseudonocardiaceae</taxon>
        <taxon>Saccharothrix</taxon>
    </lineage>
</organism>
<accession>A0A2P8HD99</accession>
<dbReference type="Proteomes" id="UP000241118">
    <property type="component" value="Unassembled WGS sequence"/>
</dbReference>
<dbReference type="Pfam" id="PF18603">
    <property type="entry name" value="LAL_C2"/>
    <property type="match status" value="1"/>
</dbReference>